<protein>
    <submittedName>
        <fullName evidence="2">Uncharacterized protein</fullName>
    </submittedName>
</protein>
<dbReference type="AlphaFoldDB" id="A0A5C7HK44"/>
<name>A0A5C7HK44_9ROSI</name>
<reference evidence="3" key="1">
    <citation type="journal article" date="2019" name="Gigascience">
        <title>De novo genome assembly of the endangered Acer yangbiense, a plant species with extremely small populations endemic to Yunnan Province, China.</title>
        <authorList>
            <person name="Yang J."/>
            <person name="Wariss H.M."/>
            <person name="Tao L."/>
            <person name="Zhang R."/>
            <person name="Yun Q."/>
            <person name="Hollingsworth P."/>
            <person name="Dao Z."/>
            <person name="Luo G."/>
            <person name="Guo H."/>
            <person name="Ma Y."/>
            <person name="Sun W."/>
        </authorList>
    </citation>
    <scope>NUCLEOTIDE SEQUENCE [LARGE SCALE GENOMIC DNA]</scope>
    <source>
        <strain evidence="3">cv. Malutang</strain>
    </source>
</reference>
<keyword evidence="3" id="KW-1185">Reference proteome</keyword>
<dbReference type="Proteomes" id="UP000323000">
    <property type="component" value="Chromosome 8"/>
</dbReference>
<comment type="caution">
    <text evidence="2">The sequence shown here is derived from an EMBL/GenBank/DDBJ whole genome shotgun (WGS) entry which is preliminary data.</text>
</comment>
<evidence type="ECO:0000256" key="1">
    <source>
        <dbReference type="SAM" id="MobiDB-lite"/>
    </source>
</evidence>
<proteinExistence type="predicted"/>
<dbReference type="EMBL" id="VAHF01000008">
    <property type="protein sequence ID" value="TXG57387.1"/>
    <property type="molecule type" value="Genomic_DNA"/>
</dbReference>
<evidence type="ECO:0000313" key="3">
    <source>
        <dbReference type="Proteomes" id="UP000323000"/>
    </source>
</evidence>
<organism evidence="2 3">
    <name type="scientific">Acer yangbiense</name>
    <dbReference type="NCBI Taxonomy" id="1000413"/>
    <lineage>
        <taxon>Eukaryota</taxon>
        <taxon>Viridiplantae</taxon>
        <taxon>Streptophyta</taxon>
        <taxon>Embryophyta</taxon>
        <taxon>Tracheophyta</taxon>
        <taxon>Spermatophyta</taxon>
        <taxon>Magnoliopsida</taxon>
        <taxon>eudicotyledons</taxon>
        <taxon>Gunneridae</taxon>
        <taxon>Pentapetalae</taxon>
        <taxon>rosids</taxon>
        <taxon>malvids</taxon>
        <taxon>Sapindales</taxon>
        <taxon>Sapindaceae</taxon>
        <taxon>Hippocastanoideae</taxon>
        <taxon>Acereae</taxon>
        <taxon>Acer</taxon>
    </lineage>
</organism>
<feature type="region of interest" description="Disordered" evidence="1">
    <location>
        <begin position="39"/>
        <end position="100"/>
    </location>
</feature>
<gene>
    <name evidence="2" type="ORF">EZV62_018700</name>
</gene>
<feature type="compositionally biased region" description="Polar residues" evidence="1">
    <location>
        <begin position="71"/>
        <end position="100"/>
    </location>
</feature>
<accession>A0A5C7HK44</accession>
<sequence length="100" mass="10616">MNQKRCKGQLGLDVGNVGRLVNNSRTCKNTSTNEFAITSTVTSQPRKATKRKRNEIGSSSTHVGPDLTHPRLTSTHVGNATATGLGGSSTIATSHIIQEQ</sequence>
<evidence type="ECO:0000313" key="2">
    <source>
        <dbReference type="EMBL" id="TXG57387.1"/>
    </source>
</evidence>